<keyword evidence="7" id="KW-0493">Microtubule</keyword>
<dbReference type="OrthoDB" id="193920at2759"/>
<dbReference type="PANTHER" id="PTHR32017">
    <property type="entry name" value="SPINDLE AND KINETOCHORE-ASSOCIATED PROTEIN 2"/>
    <property type="match status" value="1"/>
</dbReference>
<evidence type="ECO:0000256" key="5">
    <source>
        <dbReference type="ARBA" id="ARBA00022490"/>
    </source>
</evidence>
<dbReference type="GO" id="GO:0051301">
    <property type="term" value="P:cell division"/>
    <property type="evidence" value="ECO:0007669"/>
    <property type="project" value="UniProtKB-KW"/>
</dbReference>
<keyword evidence="8" id="KW-0498">Mitosis</keyword>
<keyword evidence="5" id="KW-0963">Cytoplasm</keyword>
<keyword evidence="6" id="KW-0132">Cell division</keyword>
<dbReference type="PANTHER" id="PTHR32017:SF3">
    <property type="entry name" value="SPINDLE AND KINETOCHORE-ASSOCIATED PROTEIN 2"/>
    <property type="match status" value="1"/>
</dbReference>
<feature type="compositionally biased region" description="Polar residues" evidence="14">
    <location>
        <begin position="1"/>
        <end position="11"/>
    </location>
</feature>
<protein>
    <recommendedName>
        <fullName evidence="13">Protein FAM33A</fullName>
    </recommendedName>
</protein>
<accession>A0A8B7ZFG7</accession>
<keyword evidence="4" id="KW-0158">Chromosome</keyword>
<evidence type="ECO:0000313" key="18">
    <source>
        <dbReference type="RefSeq" id="XP_022101972.1"/>
    </source>
</evidence>
<dbReference type="GO" id="GO:0007059">
    <property type="term" value="P:chromosome segregation"/>
    <property type="evidence" value="ECO:0007669"/>
    <property type="project" value="InterPro"/>
</dbReference>
<evidence type="ECO:0000256" key="2">
    <source>
        <dbReference type="ARBA" id="ARBA00004629"/>
    </source>
</evidence>
<evidence type="ECO:0000256" key="10">
    <source>
        <dbReference type="ARBA" id="ARBA00023212"/>
    </source>
</evidence>
<comment type="similarity">
    <text evidence="3">Belongs to the SKA2 family.</text>
</comment>
<evidence type="ECO:0000256" key="4">
    <source>
        <dbReference type="ARBA" id="ARBA00022454"/>
    </source>
</evidence>
<dbReference type="GO" id="GO:0005876">
    <property type="term" value="C:spindle microtubule"/>
    <property type="evidence" value="ECO:0007669"/>
    <property type="project" value="InterPro"/>
</dbReference>
<dbReference type="RefSeq" id="XP_022101972.1">
    <property type="nucleotide sequence ID" value="XM_022246280.1"/>
</dbReference>
<dbReference type="Gene3D" id="6.10.250.1380">
    <property type="match status" value="1"/>
</dbReference>
<proteinExistence type="inferred from homology"/>
<evidence type="ECO:0000313" key="16">
    <source>
        <dbReference type="Proteomes" id="UP000694845"/>
    </source>
</evidence>
<feature type="region of interest" description="Disordered" evidence="14">
    <location>
        <begin position="142"/>
        <end position="173"/>
    </location>
</feature>
<evidence type="ECO:0000256" key="3">
    <source>
        <dbReference type="ARBA" id="ARBA00010684"/>
    </source>
</evidence>
<dbReference type="RefSeq" id="XP_022101971.1">
    <property type="nucleotide sequence ID" value="XM_022246279.1"/>
</dbReference>
<dbReference type="Proteomes" id="UP000694845">
    <property type="component" value="Unplaced"/>
</dbReference>
<name>A0A8B7ZFG7_ACAPL</name>
<evidence type="ECO:0000256" key="1">
    <source>
        <dbReference type="ARBA" id="ARBA00004186"/>
    </source>
</evidence>
<evidence type="ECO:0000256" key="6">
    <source>
        <dbReference type="ARBA" id="ARBA00022618"/>
    </source>
</evidence>
<dbReference type="GO" id="GO:0000278">
    <property type="term" value="P:mitotic cell cycle"/>
    <property type="evidence" value="ECO:0007669"/>
    <property type="project" value="TreeGrafter"/>
</dbReference>
<feature type="region of interest" description="Disordered" evidence="14">
    <location>
        <begin position="1"/>
        <end position="23"/>
    </location>
</feature>
<evidence type="ECO:0000313" key="17">
    <source>
        <dbReference type="RefSeq" id="XP_022101971.1"/>
    </source>
</evidence>
<dbReference type="InterPro" id="IPR026762">
    <property type="entry name" value="Ska2"/>
</dbReference>
<dbReference type="Pfam" id="PF11362">
    <property type="entry name" value="DUF3161"/>
    <property type="match status" value="1"/>
</dbReference>
<dbReference type="GeneID" id="110985326"/>
<gene>
    <name evidence="17 18" type="primary">LOC110985326</name>
</gene>
<keyword evidence="16" id="KW-1185">Reference proteome</keyword>
<evidence type="ECO:0000256" key="14">
    <source>
        <dbReference type="SAM" id="MobiDB-lite"/>
    </source>
</evidence>
<keyword evidence="12" id="KW-0137">Centromere</keyword>
<sequence length="276" mass="30542">MEDSTGSQQAGHSEGEGLRHDMANNVDKVEALFRKAESDLEYMSRKLEDEFRQQLGGNNQQLNPSEMMQRLQRIKTEYNSLVQDAEGIKAMQSQMASYFRAQLQTACTAIKALQEKAPQAQITDSTEQEAVVDSILGLRLGEATDPHQGNETEETTKENPAQEPSGKTKKISGNITPELSQADKRARNEGFIPLSEEELQSVSPLVRGRVKLADVNAVYKALFEHFKVNGNSESLTIQDMSKKGLRITGATGEAKLKVLRALKILHMSRNGAVKLL</sequence>
<keyword evidence="9" id="KW-0995">Kinetochore</keyword>
<evidence type="ECO:0000256" key="9">
    <source>
        <dbReference type="ARBA" id="ARBA00022838"/>
    </source>
</evidence>
<dbReference type="Pfam" id="PF16740">
    <property type="entry name" value="SKA2"/>
    <property type="match status" value="1"/>
</dbReference>
<dbReference type="KEGG" id="aplc:110985326"/>
<evidence type="ECO:0000256" key="7">
    <source>
        <dbReference type="ARBA" id="ARBA00022701"/>
    </source>
</evidence>
<keyword evidence="11" id="KW-0131">Cell cycle</keyword>
<evidence type="ECO:0000256" key="11">
    <source>
        <dbReference type="ARBA" id="ARBA00023306"/>
    </source>
</evidence>
<evidence type="ECO:0000256" key="13">
    <source>
        <dbReference type="ARBA" id="ARBA00029651"/>
    </source>
</evidence>
<evidence type="ECO:0000256" key="8">
    <source>
        <dbReference type="ARBA" id="ARBA00022776"/>
    </source>
</evidence>
<dbReference type="InterPro" id="IPR042091">
    <property type="entry name" value="Ska2_N"/>
</dbReference>
<keyword evidence="10" id="KW-0206">Cytoskeleton</keyword>
<comment type="subcellular location">
    <subcellularLocation>
        <location evidence="2">Chromosome</location>
        <location evidence="2">Centromere</location>
        <location evidence="2">Kinetochore</location>
    </subcellularLocation>
    <subcellularLocation>
        <location evidence="1">Cytoplasm</location>
        <location evidence="1">Cytoskeleton</location>
        <location evidence="1">Spindle</location>
    </subcellularLocation>
</comment>
<feature type="domain" description="Ska2 N-terminal" evidence="15">
    <location>
        <begin position="25"/>
        <end position="131"/>
    </location>
</feature>
<evidence type="ECO:0000259" key="15">
    <source>
        <dbReference type="Pfam" id="PF16740"/>
    </source>
</evidence>
<reference evidence="17 18" key="1">
    <citation type="submission" date="2025-04" db="UniProtKB">
        <authorList>
            <consortium name="RefSeq"/>
        </authorList>
    </citation>
    <scope>IDENTIFICATION</scope>
</reference>
<evidence type="ECO:0000256" key="12">
    <source>
        <dbReference type="ARBA" id="ARBA00023328"/>
    </source>
</evidence>
<dbReference type="GO" id="GO:0008017">
    <property type="term" value="F:microtubule binding"/>
    <property type="evidence" value="ECO:0007669"/>
    <property type="project" value="InterPro"/>
</dbReference>
<organism evidence="16 17">
    <name type="scientific">Acanthaster planci</name>
    <name type="common">Crown-of-thorns starfish</name>
    <dbReference type="NCBI Taxonomy" id="133434"/>
    <lineage>
        <taxon>Eukaryota</taxon>
        <taxon>Metazoa</taxon>
        <taxon>Echinodermata</taxon>
        <taxon>Eleutherozoa</taxon>
        <taxon>Asterozoa</taxon>
        <taxon>Asteroidea</taxon>
        <taxon>Valvatacea</taxon>
        <taxon>Valvatida</taxon>
        <taxon>Acanthasteridae</taxon>
        <taxon>Acanthaster</taxon>
    </lineage>
</organism>
<dbReference type="GO" id="GO:0000940">
    <property type="term" value="C:outer kinetochore"/>
    <property type="evidence" value="ECO:0007669"/>
    <property type="project" value="InterPro"/>
</dbReference>
<dbReference type="AlphaFoldDB" id="A0A8B7ZFG7"/>
<feature type="compositionally biased region" description="Basic and acidic residues" evidence="14">
    <location>
        <begin position="142"/>
        <end position="157"/>
    </location>
</feature>
<feature type="compositionally biased region" description="Basic and acidic residues" evidence="14">
    <location>
        <begin position="13"/>
        <end position="23"/>
    </location>
</feature>